<keyword evidence="2" id="KW-1133">Transmembrane helix</keyword>
<keyword evidence="2" id="KW-0812">Transmembrane</keyword>
<name>A0A6A6ZCE0_9PLEO</name>
<feature type="transmembrane region" description="Helical" evidence="2">
    <location>
        <begin position="245"/>
        <end position="266"/>
    </location>
</feature>
<dbReference type="AlphaFoldDB" id="A0A6A6ZCE0"/>
<feature type="non-terminal residue" evidence="3">
    <location>
        <position position="1"/>
    </location>
</feature>
<keyword evidence="2" id="KW-0472">Membrane</keyword>
<dbReference type="Proteomes" id="UP000799424">
    <property type="component" value="Unassembled WGS sequence"/>
</dbReference>
<evidence type="ECO:0000313" key="3">
    <source>
        <dbReference type="EMBL" id="KAF2818343.1"/>
    </source>
</evidence>
<keyword evidence="4" id="KW-1185">Reference proteome</keyword>
<reference evidence="3" key="1">
    <citation type="journal article" date="2020" name="Stud. Mycol.">
        <title>101 Dothideomycetes genomes: a test case for predicting lifestyles and emergence of pathogens.</title>
        <authorList>
            <person name="Haridas S."/>
            <person name="Albert R."/>
            <person name="Binder M."/>
            <person name="Bloem J."/>
            <person name="Labutti K."/>
            <person name="Salamov A."/>
            <person name="Andreopoulos B."/>
            <person name="Baker S."/>
            <person name="Barry K."/>
            <person name="Bills G."/>
            <person name="Bluhm B."/>
            <person name="Cannon C."/>
            <person name="Castanera R."/>
            <person name="Culley D."/>
            <person name="Daum C."/>
            <person name="Ezra D."/>
            <person name="Gonzalez J."/>
            <person name="Henrissat B."/>
            <person name="Kuo A."/>
            <person name="Liang C."/>
            <person name="Lipzen A."/>
            <person name="Lutzoni F."/>
            <person name="Magnuson J."/>
            <person name="Mondo S."/>
            <person name="Nolan M."/>
            <person name="Ohm R."/>
            <person name="Pangilinan J."/>
            <person name="Park H.-J."/>
            <person name="Ramirez L."/>
            <person name="Alfaro M."/>
            <person name="Sun H."/>
            <person name="Tritt A."/>
            <person name="Yoshinaga Y."/>
            <person name="Zwiers L.-H."/>
            <person name="Turgeon B."/>
            <person name="Goodwin S."/>
            <person name="Spatafora J."/>
            <person name="Crous P."/>
            <person name="Grigoriev I."/>
        </authorList>
    </citation>
    <scope>NUCLEOTIDE SEQUENCE</scope>
    <source>
        <strain evidence="3">CBS 113818</strain>
    </source>
</reference>
<dbReference type="EMBL" id="MU006253">
    <property type="protein sequence ID" value="KAF2818343.1"/>
    <property type="molecule type" value="Genomic_DNA"/>
</dbReference>
<dbReference type="OrthoDB" id="4770059at2759"/>
<evidence type="ECO:0000256" key="1">
    <source>
        <dbReference type="SAM" id="MobiDB-lite"/>
    </source>
</evidence>
<gene>
    <name evidence="3" type="ORF">CC86DRAFT_256339</name>
</gene>
<organism evidence="3 4">
    <name type="scientific">Ophiobolus disseminans</name>
    <dbReference type="NCBI Taxonomy" id="1469910"/>
    <lineage>
        <taxon>Eukaryota</taxon>
        <taxon>Fungi</taxon>
        <taxon>Dikarya</taxon>
        <taxon>Ascomycota</taxon>
        <taxon>Pezizomycotina</taxon>
        <taxon>Dothideomycetes</taxon>
        <taxon>Pleosporomycetidae</taxon>
        <taxon>Pleosporales</taxon>
        <taxon>Pleosporineae</taxon>
        <taxon>Phaeosphaeriaceae</taxon>
        <taxon>Ophiobolus</taxon>
    </lineage>
</organism>
<evidence type="ECO:0000256" key="2">
    <source>
        <dbReference type="SAM" id="Phobius"/>
    </source>
</evidence>
<feature type="region of interest" description="Disordered" evidence="1">
    <location>
        <begin position="217"/>
        <end position="236"/>
    </location>
</feature>
<feature type="compositionally biased region" description="Low complexity" evidence="1">
    <location>
        <begin position="223"/>
        <end position="236"/>
    </location>
</feature>
<proteinExistence type="predicted"/>
<accession>A0A6A6ZCE0</accession>
<protein>
    <submittedName>
        <fullName evidence="3">Uncharacterized protein</fullName>
    </submittedName>
</protein>
<sequence length="272" mass="27697">STPTIKLITDANKISSFNRGPITSVFAPPASCTATLSFTSSGSGGALFFIHYGTLFDRACYPTGTPSAFPLASDGAWNAYYYSPAICPSGWTATTTFRSSVPVHPDTEAFSLGSASTLALCCPSGYGYWGLGHLCSSSISANQAVQLFSYSFDGQSWGKGTPAAYSWLTGTTVYGDGVPIMWQASDSAVLALAAAATPTPTARASSTGTEVVSATAPILGVPPSSSSPTATGSSDSAGLSTGAKVGLGVGIPVAITAALVLAFVLWKRRRGR</sequence>
<evidence type="ECO:0000313" key="4">
    <source>
        <dbReference type="Proteomes" id="UP000799424"/>
    </source>
</evidence>
<feature type="non-terminal residue" evidence="3">
    <location>
        <position position="272"/>
    </location>
</feature>